<evidence type="ECO:0000256" key="4">
    <source>
        <dbReference type="SAM" id="SignalP"/>
    </source>
</evidence>
<feature type="chain" id="PRO_5028091553" description="Protein kinase domain-containing protein" evidence="4">
    <location>
        <begin position="16"/>
        <end position="473"/>
    </location>
</feature>
<dbReference type="GO" id="GO:0004672">
    <property type="term" value="F:protein kinase activity"/>
    <property type="evidence" value="ECO:0007669"/>
    <property type="project" value="InterPro"/>
</dbReference>
<dbReference type="PANTHER" id="PTHR27001:SF118">
    <property type="entry name" value="OS01G0253100 PROTEIN"/>
    <property type="match status" value="1"/>
</dbReference>
<evidence type="ECO:0000313" key="6">
    <source>
        <dbReference type="EMBL" id="CAD2149425.1"/>
    </source>
</evidence>
<feature type="signal peptide" evidence="4">
    <location>
        <begin position="1"/>
        <end position="15"/>
    </location>
</feature>
<evidence type="ECO:0000256" key="3">
    <source>
        <dbReference type="SAM" id="MobiDB-lite"/>
    </source>
</evidence>
<dbReference type="InterPro" id="IPR011009">
    <property type="entry name" value="Kinase-like_dom_sf"/>
</dbReference>
<dbReference type="EMBL" id="CAJEWN010000043">
    <property type="protein sequence ID" value="CAD2149425.1"/>
    <property type="molecule type" value="Genomic_DNA"/>
</dbReference>
<proteinExistence type="predicted"/>
<dbReference type="InterPro" id="IPR001245">
    <property type="entry name" value="Ser-Thr/Tyr_kinase_cat_dom"/>
</dbReference>
<evidence type="ECO:0000256" key="2">
    <source>
        <dbReference type="ARBA" id="ARBA00022840"/>
    </source>
</evidence>
<evidence type="ECO:0000259" key="5">
    <source>
        <dbReference type="PROSITE" id="PS50011"/>
    </source>
</evidence>
<accession>A0A6V7UA42</accession>
<gene>
    <name evidence="6" type="ORF">MENT_LOCUS9691</name>
</gene>
<dbReference type="InterPro" id="IPR000719">
    <property type="entry name" value="Prot_kinase_dom"/>
</dbReference>
<dbReference type="GO" id="GO:0005886">
    <property type="term" value="C:plasma membrane"/>
    <property type="evidence" value="ECO:0007669"/>
    <property type="project" value="TreeGrafter"/>
</dbReference>
<organism evidence="6 7">
    <name type="scientific">Meloidogyne enterolobii</name>
    <name type="common">Root-knot nematode worm</name>
    <name type="synonym">Meloidogyne mayaguensis</name>
    <dbReference type="NCBI Taxonomy" id="390850"/>
    <lineage>
        <taxon>Eukaryota</taxon>
        <taxon>Metazoa</taxon>
        <taxon>Ecdysozoa</taxon>
        <taxon>Nematoda</taxon>
        <taxon>Chromadorea</taxon>
        <taxon>Rhabditida</taxon>
        <taxon>Tylenchina</taxon>
        <taxon>Tylenchomorpha</taxon>
        <taxon>Tylenchoidea</taxon>
        <taxon>Meloidogynidae</taxon>
        <taxon>Meloidogyninae</taxon>
        <taxon>Meloidogyne</taxon>
    </lineage>
</organism>
<sequence length="473" mass="55336">MKILLLLLFQTLIFGLLNIQELDAGSFKKFFGKFIKCFKPIDKNGKNEKSKAEKHKSSFGDFFNQKEEEEHERQLLEKISRVVDIPTFNCEHGKELKKQIIINYKEKHFKISFDFENIIGEGRYSKIYHAYMEKTSFLKKRTPFSSSKNLGKCVALKISKYTSTEEKLSVNRELKILEYFADRPNIPQNFIIGMHAHDTVNEEYYYTDKSKKIYSEKYIILELGGEDLLKFYNEKINKGDPLNLQTIKDEVLVTKIAKGAAKALSQFNEHAIHLDIKPTNFLVHSENNDEIEFKLIDFNTSFLIKDKEEKDIHINMARKFRPPEIRENFKLSEKIDTWQFGIMLYELQDKRDGAKTPSYSPLTKSPLSSFRTSSPFPSPKYSHKSPSIQGSTSEIIEMTSASTINYDKFDNELNDYRQDESKNSLVDQVIKECTQHEENRRPKMSEIVELFNLKGKIQLEDDIEEEFSFKKFP</sequence>
<dbReference type="PANTHER" id="PTHR27001">
    <property type="entry name" value="OS01G0253100 PROTEIN"/>
    <property type="match status" value="1"/>
</dbReference>
<feature type="domain" description="Protein kinase" evidence="5">
    <location>
        <begin position="113"/>
        <end position="453"/>
    </location>
</feature>
<comment type="caution">
    <text evidence="6">The sequence shown here is derived from an EMBL/GenBank/DDBJ whole genome shotgun (WGS) entry which is preliminary data.</text>
</comment>
<dbReference type="Gene3D" id="1.10.510.10">
    <property type="entry name" value="Transferase(Phosphotransferase) domain 1"/>
    <property type="match status" value="1"/>
</dbReference>
<evidence type="ECO:0000313" key="7">
    <source>
        <dbReference type="Proteomes" id="UP000580250"/>
    </source>
</evidence>
<protein>
    <recommendedName>
        <fullName evidence="5">Protein kinase domain-containing protein</fullName>
    </recommendedName>
</protein>
<evidence type="ECO:0000256" key="1">
    <source>
        <dbReference type="ARBA" id="ARBA00022741"/>
    </source>
</evidence>
<feature type="compositionally biased region" description="Low complexity" evidence="3">
    <location>
        <begin position="365"/>
        <end position="375"/>
    </location>
</feature>
<name>A0A6V7UA42_MELEN</name>
<dbReference type="Gene3D" id="3.30.200.20">
    <property type="entry name" value="Phosphorylase Kinase, domain 1"/>
    <property type="match status" value="1"/>
</dbReference>
<keyword evidence="2" id="KW-0067">ATP-binding</keyword>
<dbReference type="PROSITE" id="PS50011">
    <property type="entry name" value="PROTEIN_KINASE_DOM"/>
    <property type="match status" value="1"/>
</dbReference>
<feature type="region of interest" description="Disordered" evidence="3">
    <location>
        <begin position="352"/>
        <end position="390"/>
    </location>
</feature>
<dbReference type="Pfam" id="PF07714">
    <property type="entry name" value="PK_Tyr_Ser-Thr"/>
    <property type="match status" value="1"/>
</dbReference>
<dbReference type="SMART" id="SM00220">
    <property type="entry name" value="S_TKc"/>
    <property type="match status" value="1"/>
</dbReference>
<dbReference type="SUPFAM" id="SSF56112">
    <property type="entry name" value="Protein kinase-like (PK-like)"/>
    <property type="match status" value="1"/>
</dbReference>
<dbReference type="OrthoDB" id="20524at2759"/>
<dbReference type="AlphaFoldDB" id="A0A6V7UA42"/>
<dbReference type="CDD" id="cd00180">
    <property type="entry name" value="PKc"/>
    <property type="match status" value="1"/>
</dbReference>
<keyword evidence="4" id="KW-0732">Signal</keyword>
<dbReference type="Proteomes" id="UP000580250">
    <property type="component" value="Unassembled WGS sequence"/>
</dbReference>
<dbReference type="GO" id="GO:0005524">
    <property type="term" value="F:ATP binding"/>
    <property type="evidence" value="ECO:0007669"/>
    <property type="project" value="UniProtKB-KW"/>
</dbReference>
<keyword evidence="1" id="KW-0547">Nucleotide-binding</keyword>
<reference evidence="6 7" key="1">
    <citation type="submission" date="2020-08" db="EMBL/GenBank/DDBJ databases">
        <authorList>
            <person name="Koutsovoulos G."/>
            <person name="Danchin GJ E."/>
        </authorList>
    </citation>
    <scope>NUCLEOTIDE SEQUENCE [LARGE SCALE GENOMIC DNA]</scope>
</reference>